<dbReference type="GeneID" id="113218467"/>
<dbReference type="AlphaFoldDB" id="A0A9C6X4P9"/>
<accession>A0A9C6X4P9</accession>
<keyword evidence="3" id="KW-0464">Manganese</keyword>
<evidence type="ECO:0000256" key="1">
    <source>
        <dbReference type="ARBA" id="ARBA00022723"/>
    </source>
</evidence>
<dbReference type="InterPro" id="IPR023696">
    <property type="entry name" value="Ureohydrolase_dom_sf"/>
</dbReference>
<dbReference type="OrthoDB" id="9992747at2759"/>
<dbReference type="KEGG" id="foc:113218467"/>
<reference evidence="6" key="1">
    <citation type="submission" date="2025-08" db="UniProtKB">
        <authorList>
            <consortium name="RefSeq"/>
        </authorList>
    </citation>
    <scope>IDENTIFICATION</scope>
    <source>
        <tissue evidence="6">Whole organism</tissue>
    </source>
</reference>
<dbReference type="GO" id="GO:0004053">
    <property type="term" value="F:arginase activity"/>
    <property type="evidence" value="ECO:0007669"/>
    <property type="project" value="TreeGrafter"/>
</dbReference>
<dbReference type="PANTHER" id="PTHR43782:SF3">
    <property type="entry name" value="ARGINASE"/>
    <property type="match status" value="1"/>
</dbReference>
<dbReference type="RefSeq" id="XP_052129124.1">
    <property type="nucleotide sequence ID" value="XM_052273164.1"/>
</dbReference>
<evidence type="ECO:0000313" key="6">
    <source>
        <dbReference type="RefSeq" id="XP_052129124.1"/>
    </source>
</evidence>
<dbReference type="Gene3D" id="3.40.800.10">
    <property type="entry name" value="Ureohydrolase domain"/>
    <property type="match status" value="1"/>
</dbReference>
<protein>
    <submittedName>
        <fullName evidence="6">Arginase-1-like</fullName>
    </submittedName>
</protein>
<name>A0A9C6X4P9_FRAOC</name>
<keyword evidence="5" id="KW-1185">Reference proteome</keyword>
<sequence>MLARKGLQCVAGAAGASAGAGPRSLQRIQRRLSGRAGSQRIGILGVPFEKGQTNQGVSRGPSAIRGAGLLDALRSLGHDVQDFGDVSYDNVPELVGPENMDKYQHVVACMSEVSRVAFVLVAVTDGRWIRPGGGGTHPPT</sequence>
<keyword evidence="2" id="KW-0378">Hydrolase</keyword>
<dbReference type="Proteomes" id="UP000504606">
    <property type="component" value="Unplaced"/>
</dbReference>
<dbReference type="InterPro" id="IPR006035">
    <property type="entry name" value="Ureohydrolase"/>
</dbReference>
<dbReference type="GO" id="GO:0005829">
    <property type="term" value="C:cytosol"/>
    <property type="evidence" value="ECO:0007669"/>
    <property type="project" value="TreeGrafter"/>
</dbReference>
<evidence type="ECO:0000256" key="2">
    <source>
        <dbReference type="ARBA" id="ARBA00022801"/>
    </source>
</evidence>
<dbReference type="Pfam" id="PF00491">
    <property type="entry name" value="Arginase"/>
    <property type="match status" value="1"/>
</dbReference>
<evidence type="ECO:0000256" key="3">
    <source>
        <dbReference type="ARBA" id="ARBA00023211"/>
    </source>
</evidence>
<gene>
    <name evidence="6" type="primary">LOC113218467</name>
</gene>
<evidence type="ECO:0000256" key="4">
    <source>
        <dbReference type="PROSITE-ProRule" id="PRU00742"/>
    </source>
</evidence>
<dbReference type="PROSITE" id="PS51409">
    <property type="entry name" value="ARGINASE_2"/>
    <property type="match status" value="1"/>
</dbReference>
<dbReference type="PANTHER" id="PTHR43782">
    <property type="entry name" value="ARGINASE"/>
    <property type="match status" value="1"/>
</dbReference>
<organism evidence="5 6">
    <name type="scientific">Frankliniella occidentalis</name>
    <name type="common">Western flower thrips</name>
    <name type="synonym">Euthrips occidentalis</name>
    <dbReference type="NCBI Taxonomy" id="133901"/>
    <lineage>
        <taxon>Eukaryota</taxon>
        <taxon>Metazoa</taxon>
        <taxon>Ecdysozoa</taxon>
        <taxon>Arthropoda</taxon>
        <taxon>Hexapoda</taxon>
        <taxon>Insecta</taxon>
        <taxon>Pterygota</taxon>
        <taxon>Neoptera</taxon>
        <taxon>Paraneoptera</taxon>
        <taxon>Thysanoptera</taxon>
        <taxon>Terebrantia</taxon>
        <taxon>Thripoidea</taxon>
        <taxon>Thripidae</taxon>
        <taxon>Frankliniella</taxon>
    </lineage>
</organism>
<dbReference type="GO" id="GO:0005634">
    <property type="term" value="C:nucleus"/>
    <property type="evidence" value="ECO:0007669"/>
    <property type="project" value="TreeGrafter"/>
</dbReference>
<dbReference type="GO" id="GO:0030145">
    <property type="term" value="F:manganese ion binding"/>
    <property type="evidence" value="ECO:0007669"/>
    <property type="project" value="TreeGrafter"/>
</dbReference>
<proteinExistence type="inferred from homology"/>
<keyword evidence="1" id="KW-0479">Metal-binding</keyword>
<comment type="similarity">
    <text evidence="4">Belongs to the arginase family.</text>
</comment>
<evidence type="ECO:0000313" key="5">
    <source>
        <dbReference type="Proteomes" id="UP000504606"/>
    </source>
</evidence>
<dbReference type="SUPFAM" id="SSF52768">
    <property type="entry name" value="Arginase/deacetylase"/>
    <property type="match status" value="1"/>
</dbReference>